<evidence type="ECO:0000259" key="8">
    <source>
        <dbReference type="PROSITE" id="PS51462"/>
    </source>
</evidence>
<evidence type="ECO:0000256" key="6">
    <source>
        <dbReference type="ARBA" id="ARBA00023211"/>
    </source>
</evidence>
<gene>
    <name evidence="9" type="ORF">CTA1_8526</name>
</gene>
<evidence type="ECO:0000256" key="3">
    <source>
        <dbReference type="ARBA" id="ARBA00022723"/>
    </source>
</evidence>
<dbReference type="GO" id="GO:0005739">
    <property type="term" value="C:mitochondrion"/>
    <property type="evidence" value="ECO:0007669"/>
    <property type="project" value="TreeGrafter"/>
</dbReference>
<keyword evidence="4" id="KW-0378">Hydrolase</keyword>
<dbReference type="Proteomes" id="UP000310108">
    <property type="component" value="Unassembled WGS sequence"/>
</dbReference>
<name>A0A4U6XNZ3_9PEZI</name>
<feature type="region of interest" description="Disordered" evidence="7">
    <location>
        <begin position="71"/>
        <end position="143"/>
    </location>
</feature>
<dbReference type="GO" id="GO:0016818">
    <property type="term" value="F:hydrolase activity, acting on acid anhydrides, in phosphorus-containing anhydrides"/>
    <property type="evidence" value="ECO:0007669"/>
    <property type="project" value="InterPro"/>
</dbReference>
<feature type="region of interest" description="Disordered" evidence="7">
    <location>
        <begin position="24"/>
        <end position="46"/>
    </location>
</feature>
<feature type="compositionally biased region" description="Low complexity" evidence="7">
    <location>
        <begin position="71"/>
        <end position="81"/>
    </location>
</feature>
<protein>
    <recommendedName>
        <fullName evidence="8">Nudix hydrolase domain-containing protein</fullName>
    </recommendedName>
</protein>
<dbReference type="EMBL" id="PJEX01000042">
    <property type="protein sequence ID" value="TKW57467.1"/>
    <property type="molecule type" value="Genomic_DNA"/>
</dbReference>
<dbReference type="InterPro" id="IPR000086">
    <property type="entry name" value="NUDIX_hydrolase_dom"/>
</dbReference>
<evidence type="ECO:0000313" key="9">
    <source>
        <dbReference type="EMBL" id="TKW57467.1"/>
    </source>
</evidence>
<accession>A0A4U6XNZ3</accession>
<proteinExistence type="predicted"/>
<dbReference type="AlphaFoldDB" id="A0A4U6XNZ3"/>
<dbReference type="GO" id="GO:0046872">
    <property type="term" value="F:metal ion binding"/>
    <property type="evidence" value="ECO:0007669"/>
    <property type="project" value="UniProtKB-KW"/>
</dbReference>
<dbReference type="SUPFAM" id="SSF55811">
    <property type="entry name" value="Nudix"/>
    <property type="match status" value="1"/>
</dbReference>
<comment type="cofactor">
    <cofactor evidence="2">
        <name>Mg(2+)</name>
        <dbReference type="ChEBI" id="CHEBI:18420"/>
    </cofactor>
</comment>
<keyword evidence="10" id="KW-1185">Reference proteome</keyword>
<evidence type="ECO:0000313" key="10">
    <source>
        <dbReference type="Proteomes" id="UP000310108"/>
    </source>
</evidence>
<organism evidence="9 10">
    <name type="scientific">Colletotrichum tanaceti</name>
    <dbReference type="NCBI Taxonomy" id="1306861"/>
    <lineage>
        <taxon>Eukaryota</taxon>
        <taxon>Fungi</taxon>
        <taxon>Dikarya</taxon>
        <taxon>Ascomycota</taxon>
        <taxon>Pezizomycotina</taxon>
        <taxon>Sordariomycetes</taxon>
        <taxon>Hypocreomycetidae</taxon>
        <taxon>Glomerellales</taxon>
        <taxon>Glomerellaceae</taxon>
        <taxon>Colletotrichum</taxon>
        <taxon>Colletotrichum destructivum species complex</taxon>
    </lineage>
</organism>
<evidence type="ECO:0000256" key="7">
    <source>
        <dbReference type="SAM" id="MobiDB-lite"/>
    </source>
</evidence>
<keyword evidence="5" id="KW-0460">Magnesium</keyword>
<dbReference type="STRING" id="1306861.A0A4U6XNZ3"/>
<comment type="caution">
    <text evidence="9">The sequence shown here is derived from an EMBL/GenBank/DDBJ whole genome shotgun (WGS) entry which is preliminary data.</text>
</comment>
<comment type="cofactor">
    <cofactor evidence="1">
        <name>Mn(2+)</name>
        <dbReference type="ChEBI" id="CHEBI:29035"/>
    </cofactor>
</comment>
<evidence type="ECO:0000256" key="2">
    <source>
        <dbReference type="ARBA" id="ARBA00001946"/>
    </source>
</evidence>
<dbReference type="Gene3D" id="3.90.79.10">
    <property type="entry name" value="Nucleoside Triphosphate Pyrophosphohydrolase"/>
    <property type="match status" value="1"/>
</dbReference>
<dbReference type="PROSITE" id="PS51462">
    <property type="entry name" value="NUDIX"/>
    <property type="match status" value="1"/>
</dbReference>
<reference evidence="9 10" key="1">
    <citation type="journal article" date="2019" name="PLoS ONE">
        <title>Comparative genome analysis indicates high evolutionary potential of pathogenicity genes in Colletotrichum tanaceti.</title>
        <authorList>
            <person name="Lelwala R.V."/>
            <person name="Korhonen P.K."/>
            <person name="Young N.D."/>
            <person name="Scott J.B."/>
            <person name="Ades P.A."/>
            <person name="Gasser R.B."/>
            <person name="Taylor P.W.J."/>
        </authorList>
    </citation>
    <scope>NUCLEOTIDE SEQUENCE [LARGE SCALE GENOMIC DNA]</scope>
    <source>
        <strain evidence="9">BRIP57314</strain>
    </source>
</reference>
<evidence type="ECO:0000256" key="5">
    <source>
        <dbReference type="ARBA" id="ARBA00022842"/>
    </source>
</evidence>
<dbReference type="PANTHER" id="PTHR12318:SF0">
    <property type="entry name" value="ACYL-COENZYME A DIPHOSPHATASE NUDT19"/>
    <property type="match status" value="1"/>
</dbReference>
<dbReference type="InterPro" id="IPR039121">
    <property type="entry name" value="NUDT19"/>
</dbReference>
<sequence length="488" mass="53610">MTLSFRPRRLRLPGISLPHSVQFVRHSEEPRRPTSTATRISRRGLQGLSSNRPLTIIAAPVVFSTISGTRTTTTTARRYAAPPVTIMSQQQNRSSSSSPSPPPPPPPRRDKEVAEPRPSASFTRVPPNQPISINQPASQPAHPKRSILLLSPTNQVLLLHRVKTSTSFASAHVFPGGNLDAFHEGDIVPPSDAPERHRDGHAYRLAAVRECFEETGILLATGKDSDDGSTLINVSSADRDRARKLIHGGKVRFADWVDSIGGVPDTGRLIPFTRWVTPTNVPKRFTTQMYIYMLPSSASTGASAMENEIIVPTPDGGVEHTAARFDDASTWLYRAERGEIILFPPQYYLLHLVSRFCKAAAPSAAPGKGHGDAYFASQRRGLLEFLERVPTATGSEAARGHPSSAIRWADKVMSPHNLFIREGDGRIVLGLDKPGPELKGSGCGGDWERVVLVKFTRDGPRKVEVRSREAVLREEKEAKWAREAEHKL</sequence>
<feature type="domain" description="Nudix hydrolase" evidence="8">
    <location>
        <begin position="140"/>
        <end position="348"/>
    </location>
</feature>
<dbReference type="Pfam" id="PF00293">
    <property type="entry name" value="NUDIX"/>
    <property type="match status" value="1"/>
</dbReference>
<dbReference type="InterPro" id="IPR015797">
    <property type="entry name" value="NUDIX_hydrolase-like_dom_sf"/>
</dbReference>
<dbReference type="PANTHER" id="PTHR12318">
    <property type="entry name" value="TESTOSTERONE-REGULATED PROTEIN RP2"/>
    <property type="match status" value="1"/>
</dbReference>
<evidence type="ECO:0000256" key="4">
    <source>
        <dbReference type="ARBA" id="ARBA00022801"/>
    </source>
</evidence>
<dbReference type="CDD" id="cd18870">
    <property type="entry name" value="NUDIX_AcylCoAdiphos_Nudt19"/>
    <property type="match status" value="1"/>
</dbReference>
<keyword evidence="6" id="KW-0464">Manganese</keyword>
<keyword evidence="3" id="KW-0479">Metal-binding</keyword>
<evidence type="ECO:0000256" key="1">
    <source>
        <dbReference type="ARBA" id="ARBA00001936"/>
    </source>
</evidence>